<dbReference type="KEGG" id="nta:107823153"/>
<protein>
    <submittedName>
        <fullName evidence="2">Uncharacterized protein</fullName>
    </submittedName>
</protein>
<dbReference type="Pfam" id="PF03004">
    <property type="entry name" value="Transposase_24"/>
    <property type="match status" value="1"/>
</dbReference>
<gene>
    <name evidence="2" type="primary">LOC107823153</name>
</gene>
<feature type="region of interest" description="Disordered" evidence="1">
    <location>
        <begin position="1"/>
        <end position="60"/>
    </location>
</feature>
<dbReference type="OrthoDB" id="1434255at2759"/>
<name>A0A1S4CVU4_TOBAC</name>
<feature type="non-terminal residue" evidence="2">
    <location>
        <position position="207"/>
    </location>
</feature>
<dbReference type="AlphaFoldDB" id="A0A1S4CVU4"/>
<feature type="compositionally biased region" description="Polar residues" evidence="1">
    <location>
        <begin position="1"/>
        <end position="12"/>
    </location>
</feature>
<reference evidence="2" key="1">
    <citation type="submission" date="2025-08" db="UniProtKB">
        <authorList>
            <consortium name="RefSeq"/>
        </authorList>
    </citation>
    <scope>IDENTIFICATION</scope>
</reference>
<feature type="compositionally biased region" description="Pro residues" evidence="1">
    <location>
        <begin position="17"/>
        <end position="30"/>
    </location>
</feature>
<proteinExistence type="predicted"/>
<dbReference type="RefSeq" id="XP_016505236.1">
    <property type="nucleotide sequence ID" value="XM_016649750.1"/>
</dbReference>
<sequence length="207" mass="22957">MSSQDINGTFSSRPACPSMPTPRPFIPPSSTPVIPSHGIQLSSSRDPPNIGVDSLPTSPCIDSDSVTQPPIHAQDPPNVGRLDDLGRLIIVPDKAGFWSDVPGNIRDMMFDEFRMKCVWPVEREVEVRGIFFKKCADRLTDMLREARNKKEMSGWITEDICIKLTEYWASEEFKKKSELAKAACLSDKGGSMHTGGSISIGAHRRRL</sequence>
<evidence type="ECO:0000313" key="2">
    <source>
        <dbReference type="RefSeq" id="XP_016505236.1"/>
    </source>
</evidence>
<organism evidence="2">
    <name type="scientific">Nicotiana tabacum</name>
    <name type="common">Common tobacco</name>
    <dbReference type="NCBI Taxonomy" id="4097"/>
    <lineage>
        <taxon>Eukaryota</taxon>
        <taxon>Viridiplantae</taxon>
        <taxon>Streptophyta</taxon>
        <taxon>Embryophyta</taxon>
        <taxon>Tracheophyta</taxon>
        <taxon>Spermatophyta</taxon>
        <taxon>Magnoliopsida</taxon>
        <taxon>eudicotyledons</taxon>
        <taxon>Gunneridae</taxon>
        <taxon>Pentapetalae</taxon>
        <taxon>asterids</taxon>
        <taxon>lamiids</taxon>
        <taxon>Solanales</taxon>
        <taxon>Solanaceae</taxon>
        <taxon>Nicotianoideae</taxon>
        <taxon>Nicotianeae</taxon>
        <taxon>Nicotiana</taxon>
    </lineage>
</organism>
<dbReference type="PaxDb" id="4097-A0A1S4CVU4"/>
<accession>A0A1S4CVU4</accession>
<dbReference type="InterPro" id="IPR004252">
    <property type="entry name" value="Probable_transposase_24"/>
</dbReference>
<evidence type="ECO:0000256" key="1">
    <source>
        <dbReference type="SAM" id="MobiDB-lite"/>
    </source>
</evidence>